<dbReference type="GO" id="GO:0005739">
    <property type="term" value="C:mitochondrion"/>
    <property type="evidence" value="ECO:0007669"/>
    <property type="project" value="TreeGrafter"/>
</dbReference>
<keyword evidence="4" id="KW-0276">Fatty acid metabolism</keyword>
<evidence type="ECO:0000313" key="13">
    <source>
        <dbReference type="EMBL" id="CEF62700.1"/>
    </source>
</evidence>
<dbReference type="InterPro" id="IPR001753">
    <property type="entry name" value="Enoyl-CoA_hydra/iso"/>
</dbReference>
<keyword evidence="6" id="KW-0443">Lipid metabolism</keyword>
<reference evidence="15" key="2">
    <citation type="submission" date="2020-12" db="UniProtKB">
        <authorList>
            <consortium name="WormBaseParasite"/>
        </authorList>
    </citation>
    <scope>IDENTIFICATION</scope>
</reference>
<dbReference type="GeneID" id="36375065"/>
<protein>
    <recommendedName>
        <fullName evidence="12">Delta(3,5)-Delta(2,4)-dienoyl-CoA isomerase, mitochondrial</fullName>
    </recommendedName>
</protein>
<comment type="catalytic activity">
    <reaction evidence="9">
        <text>(3E,5Z)-octadienoyl-CoA = (2E,4E)-octadienoyl-CoA</text>
        <dbReference type="Rhea" id="RHEA:45244"/>
        <dbReference type="ChEBI" id="CHEBI:62243"/>
        <dbReference type="ChEBI" id="CHEBI:85108"/>
    </reaction>
</comment>
<evidence type="ECO:0000256" key="8">
    <source>
        <dbReference type="ARBA" id="ARBA00023235"/>
    </source>
</evidence>
<evidence type="ECO:0000256" key="6">
    <source>
        <dbReference type="ARBA" id="ARBA00023098"/>
    </source>
</evidence>
<dbReference type="WormBase" id="SRAE_1000097000">
    <property type="protein sequence ID" value="SRP01578"/>
    <property type="gene ID" value="WBGene00257570"/>
</dbReference>
<dbReference type="InterPro" id="IPR045002">
    <property type="entry name" value="Ech1-like"/>
</dbReference>
<evidence type="ECO:0000256" key="1">
    <source>
        <dbReference type="ARBA" id="ARBA00004275"/>
    </source>
</evidence>
<dbReference type="Gene3D" id="1.10.12.10">
    <property type="entry name" value="Lyase 2-enoyl-coa Hydratase, Chain A, domain 2"/>
    <property type="match status" value="1"/>
</dbReference>
<accession>A0A090KYY9</accession>
<comment type="similarity">
    <text evidence="3">Belongs to the enoyl-CoA hydratase/isomerase family.</text>
</comment>
<evidence type="ECO:0000256" key="9">
    <source>
        <dbReference type="ARBA" id="ARBA00051408"/>
    </source>
</evidence>
<sequence>MLCKHMVKHYCSKSFSRSISISKLEKPILKDINLNEVKPSVFNVELNRAKQMNTFTPEFWFELKSVITYLSQYSGCRSIVLSGAGKSFTSGIDLKEALSQVTDLLNDSTLDIARKGRILMNIIGEIQDCYSILERCPKPIISSIHSHCIGAGVNMICGTDIRYASKDAIFNIKEVDVGMTADIGVLNRIQKIVGNDSLTRELSYTARDFNADEALKLGLISKIFDNKQDCFEGAIETAKLIAEKSPVGVQGTKIALNHARNHSIEDSLEFIKIWNASQLLTEDLEVAAKGFLTKKKVSFNNV</sequence>
<dbReference type="PANTHER" id="PTHR43149">
    <property type="entry name" value="ENOYL-COA HYDRATASE"/>
    <property type="match status" value="1"/>
</dbReference>
<dbReference type="WBParaSite" id="SRAE_1000097000.1">
    <property type="protein sequence ID" value="SRAE_1000097000.1"/>
    <property type="gene ID" value="WBGene00257570"/>
</dbReference>
<reference evidence="13 14" key="1">
    <citation type="submission" date="2014-09" db="EMBL/GenBank/DDBJ databases">
        <authorList>
            <person name="Martin A.A."/>
        </authorList>
    </citation>
    <scope>NUCLEOTIDE SEQUENCE</scope>
    <source>
        <strain evidence="14">ED321</strain>
        <strain evidence="13">ED321 Heterogonic</strain>
    </source>
</reference>
<dbReference type="UniPathway" id="UPA00659"/>
<evidence type="ECO:0000256" key="4">
    <source>
        <dbReference type="ARBA" id="ARBA00022832"/>
    </source>
</evidence>
<dbReference type="Pfam" id="PF00378">
    <property type="entry name" value="ECH_1"/>
    <property type="match status" value="1"/>
</dbReference>
<dbReference type="GO" id="GO:0051750">
    <property type="term" value="F:delta(3,5)-delta(2,4)-dienoyl-CoA isomerase activity"/>
    <property type="evidence" value="ECO:0007669"/>
    <property type="project" value="TreeGrafter"/>
</dbReference>
<dbReference type="SUPFAM" id="SSF52096">
    <property type="entry name" value="ClpP/crotonase"/>
    <property type="match status" value="1"/>
</dbReference>
<keyword evidence="14" id="KW-1185">Reference proteome</keyword>
<evidence type="ECO:0000256" key="3">
    <source>
        <dbReference type="ARBA" id="ARBA00005254"/>
    </source>
</evidence>
<dbReference type="AlphaFoldDB" id="A0A090KYY9"/>
<dbReference type="GO" id="GO:0006635">
    <property type="term" value="P:fatty acid beta-oxidation"/>
    <property type="evidence" value="ECO:0007669"/>
    <property type="project" value="UniProtKB-UniPathway"/>
</dbReference>
<name>A0A090KYY9_STRRB</name>
<dbReference type="GO" id="GO:0005777">
    <property type="term" value="C:peroxisome"/>
    <property type="evidence" value="ECO:0007669"/>
    <property type="project" value="UniProtKB-SubCell"/>
</dbReference>
<dbReference type="PANTHER" id="PTHR43149:SF2">
    <property type="entry name" value="DELTA(3,5)-DELTA(2,4)-DIENOYL-COA ISOMERASE, MITOCHONDRIAL"/>
    <property type="match status" value="1"/>
</dbReference>
<dbReference type="EMBL" id="LN609528">
    <property type="protein sequence ID" value="CEF62700.1"/>
    <property type="molecule type" value="Genomic_DNA"/>
</dbReference>
<evidence type="ECO:0000256" key="7">
    <source>
        <dbReference type="ARBA" id="ARBA00023140"/>
    </source>
</evidence>
<dbReference type="Gene3D" id="3.90.226.10">
    <property type="entry name" value="2-enoyl-CoA Hydratase, Chain A, domain 1"/>
    <property type="match status" value="1"/>
</dbReference>
<dbReference type="STRING" id="34506.A0A090KYY9"/>
<dbReference type="InterPro" id="IPR029045">
    <property type="entry name" value="ClpP/crotonase-like_dom_sf"/>
</dbReference>
<dbReference type="OrthoDB" id="14970at2759"/>
<evidence type="ECO:0000256" key="2">
    <source>
        <dbReference type="ARBA" id="ARBA00005005"/>
    </source>
</evidence>
<keyword evidence="8 13" id="KW-0413">Isomerase</keyword>
<evidence type="ECO:0000313" key="15">
    <source>
        <dbReference type="WBParaSite" id="SRAE_1000097000.1"/>
    </source>
</evidence>
<organism evidence="13">
    <name type="scientific">Strongyloides ratti</name>
    <name type="common">Parasitic roundworm</name>
    <dbReference type="NCBI Taxonomy" id="34506"/>
    <lineage>
        <taxon>Eukaryota</taxon>
        <taxon>Metazoa</taxon>
        <taxon>Ecdysozoa</taxon>
        <taxon>Nematoda</taxon>
        <taxon>Chromadorea</taxon>
        <taxon>Rhabditida</taxon>
        <taxon>Tylenchina</taxon>
        <taxon>Panagrolaimomorpha</taxon>
        <taxon>Strongyloidoidea</taxon>
        <taxon>Strongyloididae</taxon>
        <taxon>Strongyloides</taxon>
    </lineage>
</organism>
<evidence type="ECO:0000256" key="12">
    <source>
        <dbReference type="ARBA" id="ARBA00071021"/>
    </source>
</evidence>
<keyword evidence="5" id="KW-0007">Acetylation</keyword>
<dbReference type="OMA" id="CAGLDMG"/>
<dbReference type="FunFam" id="1.10.12.10:FF:000004">
    <property type="entry name" value="Delta3,5-delta2,4-dienoyl-CoA isomerase"/>
    <property type="match status" value="1"/>
</dbReference>
<proteinExistence type="inferred from homology"/>
<dbReference type="CDD" id="cd06558">
    <property type="entry name" value="crotonase-like"/>
    <property type="match status" value="1"/>
</dbReference>
<evidence type="ECO:0000313" key="14">
    <source>
        <dbReference type="Proteomes" id="UP000035682"/>
    </source>
</evidence>
<evidence type="ECO:0000313" key="16">
    <source>
        <dbReference type="WormBase" id="SRAE_1000097000"/>
    </source>
</evidence>
<dbReference type="FunFam" id="3.90.226.10:FF:000024">
    <property type="entry name" value="Delta3,5-delta2,4-dienoyl-CoA isomerase"/>
    <property type="match status" value="1"/>
</dbReference>
<dbReference type="CTD" id="36375065"/>
<comment type="function">
    <text evidence="11">Isomerization of 3-trans,5-cis-dienoyl-CoA to 2-trans,4-trans-dienoyl-CoA.</text>
</comment>
<keyword evidence="7" id="KW-0576">Peroxisome</keyword>
<evidence type="ECO:0000256" key="11">
    <source>
        <dbReference type="ARBA" id="ARBA00055786"/>
    </source>
</evidence>
<comment type="pathway">
    <text evidence="2">Lipid metabolism; fatty acid beta-oxidation.</text>
</comment>
<evidence type="ECO:0000256" key="10">
    <source>
        <dbReference type="ARBA" id="ARBA00052809"/>
    </source>
</evidence>
<dbReference type="InterPro" id="IPR014748">
    <property type="entry name" value="Enoyl-CoA_hydra_C"/>
</dbReference>
<evidence type="ECO:0000256" key="5">
    <source>
        <dbReference type="ARBA" id="ARBA00022990"/>
    </source>
</evidence>
<dbReference type="Proteomes" id="UP000035682">
    <property type="component" value="Unplaced"/>
</dbReference>
<comment type="subcellular location">
    <subcellularLocation>
        <location evidence="1">Peroxisome</location>
    </subcellularLocation>
</comment>
<gene>
    <name evidence="13 15 16" type="ORF">SRAE_1000097000</name>
</gene>
<comment type="catalytic activity">
    <reaction evidence="10">
        <text>(3E,5Z,8Z,11Z,14Z)-eicosapentaenoyl-CoA = (2E,4E,8Z,11Z,14Z)-eicosapentaenoyl-CoA</text>
        <dbReference type="Rhea" id="RHEA:45224"/>
        <dbReference type="ChEBI" id="CHEBI:85090"/>
        <dbReference type="ChEBI" id="CHEBI:85091"/>
    </reaction>
</comment>
<dbReference type="RefSeq" id="XP_024501902.1">
    <property type="nucleotide sequence ID" value="XM_024647867.1"/>
</dbReference>